<dbReference type="Proteomes" id="UP000305233">
    <property type="component" value="Unassembled WGS sequence"/>
</dbReference>
<organism evidence="2 3">
    <name type="scientific">Arthrobacter echini</name>
    <dbReference type="NCBI Taxonomy" id="1529066"/>
    <lineage>
        <taxon>Bacteria</taxon>
        <taxon>Bacillati</taxon>
        <taxon>Actinomycetota</taxon>
        <taxon>Actinomycetes</taxon>
        <taxon>Micrococcales</taxon>
        <taxon>Micrococcaceae</taxon>
        <taxon>Arthrobacter</taxon>
    </lineage>
</organism>
<gene>
    <name evidence="2" type="ORF">E8P82_07390</name>
</gene>
<dbReference type="AlphaFoldDB" id="A0A4S5E5G7"/>
<comment type="caution">
    <text evidence="2">The sequence shown here is derived from an EMBL/GenBank/DDBJ whole genome shotgun (WGS) entry which is preliminary data.</text>
</comment>
<evidence type="ECO:0000259" key="1">
    <source>
        <dbReference type="Pfam" id="PF20058"/>
    </source>
</evidence>
<sequence>MTTYDDKERTLAEWEQTLTQALQILDLEFDHERILDVARRCSQQMSADAGVLSAFMIGYAAGTVTTNGRDEASAAVEKAASTVLTVVEKDAQTQEREGWTGTAQ</sequence>
<dbReference type="EMBL" id="SSWH01000005">
    <property type="protein sequence ID" value="THJ66754.1"/>
    <property type="molecule type" value="Genomic_DNA"/>
</dbReference>
<keyword evidence="3" id="KW-1185">Reference proteome</keyword>
<dbReference type="RefSeq" id="WP_136453854.1">
    <property type="nucleotide sequence ID" value="NZ_SSWH01000005.1"/>
</dbReference>
<reference evidence="2 3" key="1">
    <citation type="submission" date="2019-04" db="EMBL/GenBank/DDBJ databases">
        <authorList>
            <person name="Liu Q."/>
            <person name="Xin Y.-H."/>
        </authorList>
    </citation>
    <scope>NUCLEOTIDE SEQUENCE [LARGE SCALE GENOMIC DNA]</scope>
    <source>
        <strain evidence="2 3">AM23</strain>
    </source>
</reference>
<dbReference type="Pfam" id="PF20058">
    <property type="entry name" value="DUF6457"/>
    <property type="match status" value="1"/>
</dbReference>
<dbReference type="InterPro" id="IPR045598">
    <property type="entry name" value="DUF6457"/>
</dbReference>
<evidence type="ECO:0000313" key="2">
    <source>
        <dbReference type="EMBL" id="THJ66754.1"/>
    </source>
</evidence>
<name>A0A4S5E5G7_9MICC</name>
<dbReference type="OrthoDB" id="5119112at2"/>
<evidence type="ECO:0000313" key="3">
    <source>
        <dbReference type="Proteomes" id="UP000305233"/>
    </source>
</evidence>
<accession>A0A4S5E5G7</accession>
<feature type="domain" description="DUF6457" evidence="1">
    <location>
        <begin position="7"/>
        <end position="93"/>
    </location>
</feature>
<protein>
    <recommendedName>
        <fullName evidence="1">DUF6457 domain-containing protein</fullName>
    </recommendedName>
</protein>
<proteinExistence type="predicted"/>